<dbReference type="RefSeq" id="WP_320507357.1">
    <property type="nucleotide sequence ID" value="NZ_JAXCLW010000001.1"/>
</dbReference>
<comment type="similarity">
    <text evidence="1 8">Belongs to the SOS response-associated peptidase family.</text>
</comment>
<name>A0ABU5E9V9_9PROT</name>
<evidence type="ECO:0000256" key="8">
    <source>
        <dbReference type="RuleBase" id="RU364100"/>
    </source>
</evidence>
<dbReference type="InterPro" id="IPR036590">
    <property type="entry name" value="SRAP-like"/>
</dbReference>
<protein>
    <recommendedName>
        <fullName evidence="8">Abasic site processing protein</fullName>
        <ecNumber evidence="8">3.4.-.-</ecNumber>
    </recommendedName>
</protein>
<dbReference type="Pfam" id="PF02586">
    <property type="entry name" value="SRAP"/>
    <property type="match status" value="1"/>
</dbReference>
<gene>
    <name evidence="9" type="ORF">SMD27_05735</name>
</gene>
<keyword evidence="5" id="KW-0190">Covalent protein-DNA linkage</keyword>
<proteinExistence type="inferred from homology"/>
<dbReference type="PANTHER" id="PTHR13604:SF0">
    <property type="entry name" value="ABASIC SITE PROCESSING PROTEIN HMCES"/>
    <property type="match status" value="1"/>
</dbReference>
<keyword evidence="6" id="KW-0238">DNA-binding</keyword>
<evidence type="ECO:0000313" key="9">
    <source>
        <dbReference type="EMBL" id="MDY0882333.1"/>
    </source>
</evidence>
<keyword evidence="4 8" id="KW-0378">Hydrolase</keyword>
<dbReference type="InterPro" id="IPR003738">
    <property type="entry name" value="SRAP"/>
</dbReference>
<keyword evidence="3" id="KW-0227">DNA damage</keyword>
<dbReference type="Gene3D" id="3.90.1680.10">
    <property type="entry name" value="SOS response associated peptidase-like"/>
    <property type="match status" value="1"/>
</dbReference>
<evidence type="ECO:0000256" key="2">
    <source>
        <dbReference type="ARBA" id="ARBA00022670"/>
    </source>
</evidence>
<reference evidence="9 10" key="1">
    <citation type="journal article" date="2016" name="Antonie Van Leeuwenhoek">
        <title>Dongia soli sp. nov., isolated from soil from Dokdo, Korea.</title>
        <authorList>
            <person name="Kim D.U."/>
            <person name="Lee H."/>
            <person name="Kim H."/>
            <person name="Kim S.G."/>
            <person name="Ka J.O."/>
        </authorList>
    </citation>
    <scope>NUCLEOTIDE SEQUENCE [LARGE SCALE GENOMIC DNA]</scope>
    <source>
        <strain evidence="9 10">D78</strain>
    </source>
</reference>
<dbReference type="PANTHER" id="PTHR13604">
    <property type="entry name" value="DC12-RELATED"/>
    <property type="match status" value="1"/>
</dbReference>
<dbReference type="Proteomes" id="UP001279642">
    <property type="component" value="Unassembled WGS sequence"/>
</dbReference>
<evidence type="ECO:0000256" key="3">
    <source>
        <dbReference type="ARBA" id="ARBA00022763"/>
    </source>
</evidence>
<keyword evidence="7" id="KW-0456">Lyase</keyword>
<organism evidence="9 10">
    <name type="scientific">Dongia soli</name>
    <dbReference type="NCBI Taxonomy" id="600628"/>
    <lineage>
        <taxon>Bacteria</taxon>
        <taxon>Pseudomonadati</taxon>
        <taxon>Pseudomonadota</taxon>
        <taxon>Alphaproteobacteria</taxon>
        <taxon>Rhodospirillales</taxon>
        <taxon>Dongiaceae</taxon>
        <taxon>Dongia</taxon>
    </lineage>
</organism>
<evidence type="ECO:0000256" key="7">
    <source>
        <dbReference type="ARBA" id="ARBA00023239"/>
    </source>
</evidence>
<dbReference type="EC" id="3.4.-.-" evidence="8"/>
<dbReference type="SUPFAM" id="SSF143081">
    <property type="entry name" value="BB1717-like"/>
    <property type="match status" value="1"/>
</dbReference>
<keyword evidence="10" id="KW-1185">Reference proteome</keyword>
<evidence type="ECO:0000256" key="6">
    <source>
        <dbReference type="ARBA" id="ARBA00023125"/>
    </source>
</evidence>
<keyword evidence="2 8" id="KW-0645">Protease</keyword>
<evidence type="ECO:0000256" key="5">
    <source>
        <dbReference type="ARBA" id="ARBA00023124"/>
    </source>
</evidence>
<accession>A0ABU5E9V9</accession>
<evidence type="ECO:0000256" key="1">
    <source>
        <dbReference type="ARBA" id="ARBA00008136"/>
    </source>
</evidence>
<evidence type="ECO:0000313" key="10">
    <source>
        <dbReference type="Proteomes" id="UP001279642"/>
    </source>
</evidence>
<dbReference type="EMBL" id="JAXCLW010000001">
    <property type="protein sequence ID" value="MDY0882333.1"/>
    <property type="molecule type" value="Genomic_DNA"/>
</dbReference>
<evidence type="ECO:0000256" key="4">
    <source>
        <dbReference type="ARBA" id="ARBA00022801"/>
    </source>
</evidence>
<comment type="caution">
    <text evidence="9">The sequence shown here is derived from an EMBL/GenBank/DDBJ whole genome shotgun (WGS) entry which is preliminary data.</text>
</comment>
<sequence length="223" mass="24907">MCGRYVFISNVDAIKRLFRFENLPNLAPRYNIAPTQQIPIVRSNGDAREMVNVRWGLLPFWLKEAPKGPPVINAKAEGIEAKPMFRAAIAKRRCLVPADGFYEWKGPKGDKRPYLIQMQDKQPFAFAGVWERWKSPEGDIDSAAILTCEPNSLMAEIHDRMPVILDPTEFDAWLSDKTPSADVGKMIDPFPAEQMRAVPVSKAVNSVKNAGPECIEPLEAGAV</sequence>